<name>A0AAN8G2F8_TRICO</name>
<evidence type="ECO:0000313" key="4">
    <source>
        <dbReference type="Proteomes" id="UP001331761"/>
    </source>
</evidence>
<evidence type="ECO:0000313" key="3">
    <source>
        <dbReference type="EMBL" id="KAK5984950.1"/>
    </source>
</evidence>
<reference evidence="3 4" key="1">
    <citation type="submission" date="2019-10" db="EMBL/GenBank/DDBJ databases">
        <title>Assembly and Annotation for the nematode Trichostrongylus colubriformis.</title>
        <authorList>
            <person name="Martin J."/>
        </authorList>
    </citation>
    <scope>NUCLEOTIDE SEQUENCE [LARGE SCALE GENOMIC DNA]</scope>
    <source>
        <strain evidence="3">G859</strain>
        <tissue evidence="3">Whole worm</tissue>
    </source>
</reference>
<keyword evidence="1" id="KW-0238">DNA-binding</keyword>
<proteinExistence type="predicted"/>
<gene>
    <name evidence="3" type="ORF">GCK32_021134</name>
</gene>
<protein>
    <recommendedName>
        <fullName evidence="2">HMG box domain-containing protein</fullName>
    </recommendedName>
</protein>
<organism evidence="3 4">
    <name type="scientific">Trichostrongylus colubriformis</name>
    <name type="common">Black scour worm</name>
    <dbReference type="NCBI Taxonomy" id="6319"/>
    <lineage>
        <taxon>Eukaryota</taxon>
        <taxon>Metazoa</taxon>
        <taxon>Ecdysozoa</taxon>
        <taxon>Nematoda</taxon>
        <taxon>Chromadorea</taxon>
        <taxon>Rhabditida</taxon>
        <taxon>Rhabditina</taxon>
        <taxon>Rhabditomorpha</taxon>
        <taxon>Strongyloidea</taxon>
        <taxon>Trichostrongylidae</taxon>
        <taxon>Trichostrongylus</taxon>
    </lineage>
</organism>
<feature type="domain" description="HMG box" evidence="2">
    <location>
        <begin position="1"/>
        <end position="59"/>
    </location>
</feature>
<dbReference type="InterPro" id="IPR009071">
    <property type="entry name" value="HMG_box_dom"/>
</dbReference>
<dbReference type="GO" id="GO:0003677">
    <property type="term" value="F:DNA binding"/>
    <property type="evidence" value="ECO:0007669"/>
    <property type="project" value="UniProtKB-UniRule"/>
</dbReference>
<accession>A0AAN8G2F8</accession>
<dbReference type="Proteomes" id="UP001331761">
    <property type="component" value="Unassembled WGS sequence"/>
</dbReference>
<evidence type="ECO:0000256" key="1">
    <source>
        <dbReference type="PROSITE-ProRule" id="PRU00267"/>
    </source>
</evidence>
<keyword evidence="4" id="KW-1185">Reference proteome</keyword>
<dbReference type="PROSITE" id="PS50118">
    <property type="entry name" value="HMG_BOX_2"/>
    <property type="match status" value="1"/>
</dbReference>
<dbReference type="InterPro" id="IPR036910">
    <property type="entry name" value="HMG_box_dom_sf"/>
</dbReference>
<dbReference type="Pfam" id="PF09011">
    <property type="entry name" value="HMG_box_2"/>
    <property type="match status" value="1"/>
</dbReference>
<feature type="DNA-binding region" description="HMG box" evidence="1">
    <location>
        <begin position="1"/>
        <end position="59"/>
    </location>
</feature>
<evidence type="ECO:0000259" key="2">
    <source>
        <dbReference type="PROSITE" id="PS50118"/>
    </source>
</evidence>
<dbReference type="SUPFAM" id="SSF47095">
    <property type="entry name" value="HMG-box"/>
    <property type="match status" value="1"/>
</dbReference>
<dbReference type="EMBL" id="WIXE01002284">
    <property type="protein sequence ID" value="KAK5984950.1"/>
    <property type="molecule type" value="Genomic_DNA"/>
</dbReference>
<dbReference type="AlphaFoldDB" id="A0AAN8G2F8"/>
<dbReference type="Gene3D" id="1.10.30.10">
    <property type="entry name" value="High mobility group box domain"/>
    <property type="match status" value="1"/>
</dbReference>
<feature type="non-terminal residue" evidence="3">
    <location>
        <position position="1"/>
    </location>
</feature>
<dbReference type="GO" id="GO:0005634">
    <property type="term" value="C:nucleus"/>
    <property type="evidence" value="ECO:0007669"/>
    <property type="project" value="UniProtKB-UniRule"/>
</dbReference>
<comment type="caution">
    <text evidence="3">The sequence shown here is derived from an EMBL/GenBank/DDBJ whole genome shotgun (WGS) entry which is preliminary data.</text>
</comment>
<keyword evidence="1" id="KW-0539">Nucleus</keyword>
<sequence length="78" mass="9186">VQERYNKMKAEGEVIVPVSKTMHRVSSEWKGMSEAEREPYVKEASRLLDEYKVKLEEWKSKIQPDDSQETKKSSKRAK</sequence>